<dbReference type="AlphaFoldDB" id="A0A285J5A1"/>
<proteinExistence type="predicted"/>
<name>A0A285J5A1_9ACTN</name>
<evidence type="ECO:0000256" key="1">
    <source>
        <dbReference type="SAM" id="MobiDB-lite"/>
    </source>
</evidence>
<reference evidence="2 3" key="1">
    <citation type="submission" date="2017-09" db="EMBL/GenBank/DDBJ databases">
        <authorList>
            <person name="Ehlers B."/>
            <person name="Leendertz F.H."/>
        </authorList>
    </citation>
    <scope>NUCLEOTIDE SEQUENCE [LARGE SCALE GENOMIC DNA]</scope>
    <source>
        <strain evidence="2 3">CGMCC 4.6857</strain>
    </source>
</reference>
<dbReference type="Proteomes" id="UP000219612">
    <property type="component" value="Unassembled WGS sequence"/>
</dbReference>
<evidence type="ECO:0000313" key="3">
    <source>
        <dbReference type="Proteomes" id="UP000219612"/>
    </source>
</evidence>
<feature type="compositionally biased region" description="Basic and acidic residues" evidence="1">
    <location>
        <begin position="43"/>
        <end position="62"/>
    </location>
</feature>
<dbReference type="RefSeq" id="WP_179855379.1">
    <property type="nucleotide sequence ID" value="NZ_OBDY01000015.1"/>
</dbReference>
<dbReference type="EMBL" id="OBDY01000015">
    <property type="protein sequence ID" value="SNY54536.1"/>
    <property type="molecule type" value="Genomic_DNA"/>
</dbReference>
<organism evidence="2 3">
    <name type="scientific">Paractinoplanes atraurantiacus</name>
    <dbReference type="NCBI Taxonomy" id="1036182"/>
    <lineage>
        <taxon>Bacteria</taxon>
        <taxon>Bacillati</taxon>
        <taxon>Actinomycetota</taxon>
        <taxon>Actinomycetes</taxon>
        <taxon>Micromonosporales</taxon>
        <taxon>Micromonosporaceae</taxon>
        <taxon>Paractinoplanes</taxon>
    </lineage>
</organism>
<sequence>MPRHQFGHMISQRFRPITGTAFPVRRQLPNKIINRAQRPPHPRRLEPRPHRRDLPVHPRPEMDGPFPQHSPGQRNRPPKPFGTRSRSRRPTDLHLNIGPTEPLLIGRPKCPDRQRQHVIPAPGNGITASKPQIMRHEKPHSRRR</sequence>
<accession>A0A285J5A1</accession>
<gene>
    <name evidence="2" type="ORF">SAMN05421748_11596</name>
</gene>
<feature type="region of interest" description="Disordered" evidence="1">
    <location>
        <begin position="17"/>
        <end position="144"/>
    </location>
</feature>
<evidence type="ECO:0000313" key="2">
    <source>
        <dbReference type="EMBL" id="SNY54536.1"/>
    </source>
</evidence>
<protein>
    <submittedName>
        <fullName evidence="2">Uncharacterized protein</fullName>
    </submittedName>
</protein>
<keyword evidence="3" id="KW-1185">Reference proteome</keyword>